<feature type="non-terminal residue" evidence="2">
    <location>
        <position position="1"/>
    </location>
</feature>
<dbReference type="Pfam" id="PF20256">
    <property type="entry name" value="MoCoBD_2"/>
    <property type="match status" value="1"/>
</dbReference>
<dbReference type="PANTHER" id="PTHR47495">
    <property type="entry name" value="ALDEHYDE DEHYDROGENASE"/>
    <property type="match status" value="1"/>
</dbReference>
<keyword evidence="2" id="KW-0560">Oxidoreductase</keyword>
<dbReference type="EMBL" id="CADCUY010000136">
    <property type="protein sequence ID" value="CAA9396152.1"/>
    <property type="molecule type" value="Genomic_DNA"/>
</dbReference>
<accession>A0A6J4NYP8</accession>
<dbReference type="AlphaFoldDB" id="A0A6J4NYP8"/>
<dbReference type="InterPro" id="IPR037165">
    <property type="entry name" value="AldOxase/xan_DH_Mopterin-bd_sf"/>
</dbReference>
<sequence>REDGAALDALLAAATARGEVLEADGAWGGSPRSVSFDVQAFRVAVDPGTGEVRVLRSVHAADAGTVLNPEQCRGQVEGGVVQALGAALHEEVRLGPDGAVANAAFRGYHVPTWADALGTGDGEGGAATEVLFAATADALGPAGAKSMSESPFNPVAPALASAVRDATGVRLAQLPMSRDRVWLALQDHERARGGTA</sequence>
<dbReference type="SUPFAM" id="SSF56003">
    <property type="entry name" value="Molybdenum cofactor-binding domain"/>
    <property type="match status" value="1"/>
</dbReference>
<reference evidence="2" key="1">
    <citation type="submission" date="2020-02" db="EMBL/GenBank/DDBJ databases">
        <authorList>
            <person name="Meier V. D."/>
        </authorList>
    </citation>
    <scope>NUCLEOTIDE SEQUENCE</scope>
    <source>
        <strain evidence="2">AVDCRST_MAG35</strain>
    </source>
</reference>
<name>A0A6J4NYP8_9ACTN</name>
<feature type="domain" description="Aldehyde oxidase/xanthine dehydrogenase second molybdopterin binding" evidence="1">
    <location>
        <begin position="7"/>
        <end position="115"/>
    </location>
</feature>
<evidence type="ECO:0000259" key="1">
    <source>
        <dbReference type="Pfam" id="PF20256"/>
    </source>
</evidence>
<dbReference type="EC" id="1.17.1.4" evidence="2"/>
<dbReference type="GO" id="GO:0004854">
    <property type="term" value="F:xanthine dehydrogenase activity"/>
    <property type="evidence" value="ECO:0007669"/>
    <property type="project" value="UniProtKB-EC"/>
</dbReference>
<dbReference type="Gene3D" id="3.30.365.10">
    <property type="entry name" value="Aldehyde oxidase/xanthine dehydrogenase, molybdopterin binding domain"/>
    <property type="match status" value="1"/>
</dbReference>
<dbReference type="InterPro" id="IPR052516">
    <property type="entry name" value="N-heterocyclic_Hydroxylase"/>
</dbReference>
<protein>
    <submittedName>
        <fullName evidence="2">Xanthine dehydrogenase iron-sulfur subunit / Xanthine dehydrogenase, molybdenum binding subunit</fullName>
        <ecNumber evidence="2">1.17.1.4</ecNumber>
    </submittedName>
</protein>
<gene>
    <name evidence="2" type="ORF">AVDCRST_MAG35-646</name>
</gene>
<organism evidence="2">
    <name type="scientific">uncultured Quadrisphaera sp</name>
    <dbReference type="NCBI Taxonomy" id="904978"/>
    <lineage>
        <taxon>Bacteria</taxon>
        <taxon>Bacillati</taxon>
        <taxon>Actinomycetota</taxon>
        <taxon>Actinomycetes</taxon>
        <taxon>Kineosporiales</taxon>
        <taxon>Kineosporiaceae</taxon>
        <taxon>Quadrisphaera</taxon>
        <taxon>environmental samples</taxon>
    </lineage>
</organism>
<proteinExistence type="predicted"/>
<evidence type="ECO:0000313" key="2">
    <source>
        <dbReference type="EMBL" id="CAA9396152.1"/>
    </source>
</evidence>
<dbReference type="InterPro" id="IPR046867">
    <property type="entry name" value="AldOxase/xan_DH_MoCoBD2"/>
</dbReference>
<dbReference type="PANTHER" id="PTHR47495:SF1">
    <property type="entry name" value="BLL3820 PROTEIN"/>
    <property type="match status" value="1"/>
</dbReference>